<comment type="caution">
    <text evidence="4">The sequence shown here is derived from an EMBL/GenBank/DDBJ whole genome shotgun (WGS) entry which is preliminary data.</text>
</comment>
<evidence type="ECO:0000313" key="4">
    <source>
        <dbReference type="EMBL" id="ROR92663.1"/>
    </source>
</evidence>
<feature type="compositionally biased region" description="Basic and acidic residues" evidence="1">
    <location>
        <begin position="95"/>
        <end position="112"/>
    </location>
</feature>
<proteinExistence type="predicted"/>
<keyword evidence="5" id="KW-1185">Reference proteome</keyword>
<dbReference type="RefSeq" id="WP_123392322.1">
    <property type="nucleotide sequence ID" value="NZ_RKHO01000001.1"/>
</dbReference>
<feature type="region of interest" description="Disordered" evidence="1">
    <location>
        <begin position="91"/>
        <end position="161"/>
    </location>
</feature>
<dbReference type="Pfam" id="PF03413">
    <property type="entry name" value="PepSY"/>
    <property type="match status" value="1"/>
</dbReference>
<keyword evidence="2" id="KW-0732">Signal</keyword>
<dbReference type="EMBL" id="RKHO01000001">
    <property type="protein sequence ID" value="ROR92663.1"/>
    <property type="molecule type" value="Genomic_DNA"/>
</dbReference>
<gene>
    <name evidence="4" type="ORF">EDD33_3560</name>
</gene>
<reference evidence="4 5" key="1">
    <citation type="submission" date="2018-11" db="EMBL/GenBank/DDBJ databases">
        <title>Sequencing the genomes of 1000 actinobacteria strains.</title>
        <authorList>
            <person name="Klenk H.-P."/>
        </authorList>
    </citation>
    <scope>NUCLEOTIDE SEQUENCE [LARGE SCALE GENOMIC DNA]</scope>
    <source>
        <strain evidence="4 5">DSM 12652</strain>
    </source>
</reference>
<dbReference type="Proteomes" id="UP000281738">
    <property type="component" value="Unassembled WGS sequence"/>
</dbReference>
<dbReference type="Gene3D" id="3.30.505.20">
    <property type="match status" value="2"/>
</dbReference>
<evidence type="ECO:0000313" key="5">
    <source>
        <dbReference type="Proteomes" id="UP000281738"/>
    </source>
</evidence>
<dbReference type="OrthoDB" id="3747754at2"/>
<protein>
    <submittedName>
        <fullName evidence="4">Peptidase YpeB-like protein</fullName>
    </submittedName>
</protein>
<evidence type="ECO:0000256" key="2">
    <source>
        <dbReference type="SAM" id="SignalP"/>
    </source>
</evidence>
<dbReference type="InterPro" id="IPR025711">
    <property type="entry name" value="PepSY"/>
</dbReference>
<dbReference type="AlphaFoldDB" id="A0A3N2CYX6"/>
<sequence>MNTRTLRRKRVLVPAVAVVALGVGGTVWAGTASADQVGGGERDRVSAAALRTVGEGRVTSVETSDDRGEAYEVEVTRADGTEVDVVLDDELGVVGREDDRADGDRDDRTDRDDVTDDDGTTDRDDRVLSATERDRAAAAAEEAVGGGTATDVEASDDRGTAYDVEVRATDGTEWDVDLDDAFAVVDQREDR</sequence>
<feature type="chain" id="PRO_5038509146" evidence="2">
    <location>
        <begin position="30"/>
        <end position="191"/>
    </location>
</feature>
<feature type="compositionally biased region" description="Basic and acidic residues" evidence="1">
    <location>
        <begin position="120"/>
        <end position="136"/>
    </location>
</feature>
<accession>A0A3N2CYX6</accession>
<feature type="signal peptide" evidence="2">
    <location>
        <begin position="1"/>
        <end position="29"/>
    </location>
</feature>
<evidence type="ECO:0000259" key="3">
    <source>
        <dbReference type="Pfam" id="PF03413"/>
    </source>
</evidence>
<feature type="domain" description="PepSY" evidence="3">
    <location>
        <begin position="43"/>
        <end position="88"/>
    </location>
</feature>
<evidence type="ECO:0000256" key="1">
    <source>
        <dbReference type="SAM" id="MobiDB-lite"/>
    </source>
</evidence>
<organism evidence="4 5">
    <name type="scientific">Nocardioides aurantiacus</name>
    <dbReference type="NCBI Taxonomy" id="86796"/>
    <lineage>
        <taxon>Bacteria</taxon>
        <taxon>Bacillati</taxon>
        <taxon>Actinomycetota</taxon>
        <taxon>Actinomycetes</taxon>
        <taxon>Propionibacteriales</taxon>
        <taxon>Nocardioidaceae</taxon>
        <taxon>Nocardioides</taxon>
    </lineage>
</organism>
<name>A0A3N2CYX6_9ACTN</name>